<dbReference type="Pfam" id="PF00176">
    <property type="entry name" value="SNF2-rel_dom"/>
    <property type="match status" value="1"/>
</dbReference>
<keyword evidence="2" id="KW-0808">Transferase</keyword>
<feature type="region of interest" description="Disordered" evidence="6">
    <location>
        <begin position="2179"/>
        <end position="2265"/>
    </location>
</feature>
<gene>
    <name evidence="8" type="ORF">ALECFALPRED_010595</name>
</gene>
<feature type="compositionally biased region" description="Basic and acidic residues" evidence="6">
    <location>
        <begin position="42"/>
        <end position="56"/>
    </location>
</feature>
<keyword evidence="1" id="KW-0489">Methyltransferase</keyword>
<dbReference type="SUPFAM" id="SSF53335">
    <property type="entry name" value="S-adenosyl-L-methionine-dependent methyltransferases"/>
    <property type="match status" value="1"/>
</dbReference>
<feature type="compositionally biased region" description="Acidic residues" evidence="6">
    <location>
        <begin position="2067"/>
        <end position="2080"/>
    </location>
</feature>
<dbReference type="GO" id="GO:0006281">
    <property type="term" value="P:DNA repair"/>
    <property type="evidence" value="ECO:0007669"/>
    <property type="project" value="TreeGrafter"/>
</dbReference>
<dbReference type="InterPro" id="IPR001650">
    <property type="entry name" value="Helicase_C-like"/>
</dbReference>
<evidence type="ECO:0000256" key="1">
    <source>
        <dbReference type="ARBA" id="ARBA00022603"/>
    </source>
</evidence>
<feature type="compositionally biased region" description="Low complexity" evidence="6">
    <location>
        <begin position="271"/>
        <end position="283"/>
    </location>
</feature>
<feature type="compositionally biased region" description="Acidic residues" evidence="6">
    <location>
        <begin position="82"/>
        <end position="96"/>
    </location>
</feature>
<dbReference type="GO" id="GO:0016787">
    <property type="term" value="F:hydrolase activity"/>
    <property type="evidence" value="ECO:0007669"/>
    <property type="project" value="UniProtKB-KW"/>
</dbReference>
<organism evidence="8 9">
    <name type="scientific">Alectoria fallacina</name>
    <dbReference type="NCBI Taxonomy" id="1903189"/>
    <lineage>
        <taxon>Eukaryota</taxon>
        <taxon>Fungi</taxon>
        <taxon>Dikarya</taxon>
        <taxon>Ascomycota</taxon>
        <taxon>Pezizomycotina</taxon>
        <taxon>Lecanoromycetes</taxon>
        <taxon>OSLEUM clade</taxon>
        <taxon>Lecanoromycetidae</taxon>
        <taxon>Lecanorales</taxon>
        <taxon>Lecanorineae</taxon>
        <taxon>Parmeliaceae</taxon>
        <taxon>Alectoria</taxon>
    </lineage>
</organism>
<dbReference type="Gene3D" id="3.40.50.300">
    <property type="entry name" value="P-loop containing nucleotide triphosphate hydrolases"/>
    <property type="match status" value="2"/>
</dbReference>
<feature type="compositionally biased region" description="Basic and acidic residues" evidence="6">
    <location>
        <begin position="67"/>
        <end position="81"/>
    </location>
</feature>
<dbReference type="InterPro" id="IPR027417">
    <property type="entry name" value="P-loop_NTPase"/>
</dbReference>
<dbReference type="InterPro" id="IPR049730">
    <property type="entry name" value="SNF2/RAD54-like_C"/>
</dbReference>
<feature type="compositionally biased region" description="Basic and acidic residues" evidence="6">
    <location>
        <begin position="164"/>
        <end position="173"/>
    </location>
</feature>
<dbReference type="PANTHER" id="PTHR45626:SF26">
    <property type="entry name" value="FAMILY HELICASE, PUTATIVE (AFU_ORTHOLOGUE AFUA_2G09120)-RELATED"/>
    <property type="match status" value="1"/>
</dbReference>
<dbReference type="InterPro" id="IPR000330">
    <property type="entry name" value="SNF2_N"/>
</dbReference>
<keyword evidence="5" id="KW-0067">ATP-binding</keyword>
<keyword evidence="3" id="KW-0547">Nucleotide-binding</keyword>
<proteinExistence type="predicted"/>
<protein>
    <recommendedName>
        <fullName evidence="7">Helicase C-terminal domain-containing protein</fullName>
    </recommendedName>
</protein>
<dbReference type="GO" id="GO:0005634">
    <property type="term" value="C:nucleus"/>
    <property type="evidence" value="ECO:0007669"/>
    <property type="project" value="TreeGrafter"/>
</dbReference>
<comment type="caution">
    <text evidence="8">The sequence shown here is derived from an EMBL/GenBank/DDBJ whole genome shotgun (WGS) entry which is preliminary data.</text>
</comment>
<feature type="region of interest" description="Disordered" evidence="6">
    <location>
        <begin position="2059"/>
        <end position="2081"/>
    </location>
</feature>
<evidence type="ECO:0000256" key="5">
    <source>
        <dbReference type="ARBA" id="ARBA00022840"/>
    </source>
</evidence>
<feature type="compositionally biased region" description="Polar residues" evidence="6">
    <location>
        <begin position="314"/>
        <end position="345"/>
    </location>
</feature>
<dbReference type="PANTHER" id="PTHR45626">
    <property type="entry name" value="TRANSCRIPTION TERMINATION FACTOR 2-RELATED"/>
    <property type="match status" value="1"/>
</dbReference>
<accession>A0A8H3J957</accession>
<dbReference type="CDD" id="cd18793">
    <property type="entry name" value="SF2_C_SNF"/>
    <property type="match status" value="1"/>
</dbReference>
<dbReference type="GO" id="GO:0032259">
    <property type="term" value="P:methylation"/>
    <property type="evidence" value="ECO:0007669"/>
    <property type="project" value="UniProtKB-KW"/>
</dbReference>
<dbReference type="InterPro" id="IPR014001">
    <property type="entry name" value="Helicase_ATP-bd"/>
</dbReference>
<dbReference type="SUPFAM" id="SSF52540">
    <property type="entry name" value="P-loop containing nucleoside triphosphate hydrolases"/>
    <property type="match status" value="2"/>
</dbReference>
<dbReference type="InterPro" id="IPR001525">
    <property type="entry name" value="C5_MeTfrase"/>
</dbReference>
<feature type="domain" description="Helicase C-terminal" evidence="7">
    <location>
        <begin position="2390"/>
        <end position="2551"/>
    </location>
</feature>
<sequence>MTKRKFIQDDDENAQDTDYRDYQFSDEDEDAQDPDYQDSQDPDLRDSQGADYRDYQFSDGDEDAQDPDNRGLQDPDYRDYQFSDDEYEPSLVDEDNEHLSIPSRRVTRSGSTLTASGSQDLGDEEAQGETSDSEGDASYEDNTSEIPRQKTADDPQVPDGDPDGSDKVQDGRVRIMGKTKYCGVITRRIKEPQKAKRTKGDFFCPICDSSFTRAEGVNYHFSACAKKHGNPQGHSWNSHPSCANRKSRKNGLATASDPHIQPSTSKKRSVENNSSSSSSASSSDSEEVVQTQPVPQPATLPGGYRPLPTGPPATRSNTPVDETVQTQPASQSSSLATGPPTTRSKPTQRRSETQPDSGISSIQTSSASTQRRPKPSTARPKPSTARPKEPQTRPVKKQRTSNPKKIQKRKPQSKKASGVGEQMHNHRLHIDGSLPPISDLGAMFHDMLSNASEKIPWLEALGILSGKQIRIATMCSGTESPLLALEKIQNDLRLSGKPPLDIKHLFSAEIVPYKQAYIERNFHPDYLFRDMRQLADGGQATTAYGALVDVPLGVNLLVAGFSCVDFSRLNKNSKKLTDIGESGDTFGAIARYARNCRPAVIILENVDGAPWELIKAIWENDHEPIKGHFKKVNVNANAAERAAERERNAFWSNFWTTFWADDDPAYAAVYQRVDAKNYYIPQTRIRRYMICLDRCQFPSPQLADEAVQSWRCYMVALERKASVSVEAFLLPDDDRRLQCAKDEMSKTGKPKFERDWEVCNGRHEGYRADEKLGILRPILNWTNDGSVKASSYLWTDWTLMQVERIWDTIEISYLRSAARGYDAFFKTRFWELSQNIDRFIDGTPAGIIGCITPCGQPFSTTRGGPVTGREAIALQGLPVDELLLTRESQREQFDLAGNAMTSTVIGAALLSALTVSCEVLTKNKKSTSQPVHDPSSDVVSMRFSELRQKEVLKFDGSDETSLEELCRMAKTSVRLCHCEGQSIMAPALIRECKHCHQYCCQKCGNTPKHDYELLGGTGVPLRTKPQEFQKRVRYAIPTRLEIDGLSSEKLEDLAQHIPDRPEEDWRLFSEAILLASKQEYRYEFTKRSYSWTILYSSAHSRLELIFDKDEVYWLLYGEPDQSATGDSRVRKLLQSPLARLTVRGTNMRGGRITADNMLGGSWEIRCPIEQKFQITFIPQGNLTDSWEKKLGLQGERFIDKQVYTSLHVARTSEPAAGLILDHEICGDYDLLENCGTACSSLHKKRPTADGRDAPSLFLFLDADRIGPPEHDCYVFSNDIQRLEYGENRYITAKVDSKWRPPCEGSHPRADRTVSSQATCHVLSRWEPCPIILRPHEGLEEAFSRVPKSEISMPVFGTDRDPLQSSTDDVYGCLHETATTALLSCEIPSQLADSAGWQVGHWTIIDQKSERQIAAAFAWLFARVKDLGDFERGWRSLGPRPSGYQKCLSCAPDPPKIMWTGSTNNKGSIIPYEDGREAGDFERKIKARPAPFLVQAYIDSDEQRTGRLLVGLNLPTLVHRALARLGNITDCDDIDLKWRLDTRFEVPTRYKLRELTLRSNELILEAEYAFPTGLELRPEQKRSLQWMIGQEVDDMAFYEEEIEEATLSQLGWRAEARVRRTRIVRGGVLADEVGYGKTATTLALIDAQKKGAEEYPGHKRHGCISVKATLILVPAHLVHQWKEQAGKFLGENWGKILVIEDVTQLARISVQRITQAAIIIASWKVLSSPSYMDRMSYFAALPPGPSSGERETHAWLSRACGNIEKHMGELVSDYKSPKHFAAALKRRLKAAHTDKDILRNIPTQRLKGAKYTTWNPAECVTPTDPGPKEQDIEKSLKHLRDCKDLDSMTGILLHMFDFHRLVVDEYTYVDGKQKVEKLSNFIHTIHARSRWVLSGTPNIQDFGEVRNLAKFLAYNLGVVDDAAGVIKSAAIRHIREDRTAAEQFRAFGYSHTAAWHMSRQAHAQRFLDKYASKNVADIGVIESMLHLRPNFLGASETILNAELQQQLQSTDMRIVLHGKSKKDNDRIRRYRDLLRGCKTAPECLLKSCLYFELADSQSAENETSGDAMDVDEDDDSLDNSDSDPATAVFGACKALIIIRQNQKHALIIELEDILLHAAWLEQQCARSRNPEHRGSHYHQWKSEVERVGLRDPTATSDLRDYLRAALEKVDTDTEEIFYRDPPTAEELKKERKALEKRNKRDKGKRTANRNAKNACEGAQTRRSSRNTKATVHLDKDSEEMVVTDGESGQRDDNDPNPPDSRSYKIQKDDFGKYASVLRSLTGLLRSLATELTSRTRSLRFSRGALDLQQWYTGLGKPPTCRSCGKVVRDHDSISINIRCGHLTCQECIQKTNLVECTVAGCGEGSDPHNLRKAEDLVGDGQAWRYGSKLGHIIELINSLPEDEQVLLFVQFDDMLLNIASALEAAGISNYALNKTAGSHIVDMMIDFQDNKGASKKRVLLLNPSNETAAGINLTNANHIIFASPLLTDTQQEYNASSTQCIGRAKRYGQHKTVHVYRILALRTIDVDILQEREQKTLAKKKDPKGAEAAEVHGLGGGDPYEKWVLVEENAIDDTLEAGWGSGYNFKSNPTEEEY</sequence>
<evidence type="ECO:0000256" key="3">
    <source>
        <dbReference type="ARBA" id="ARBA00022741"/>
    </source>
</evidence>
<dbReference type="OrthoDB" id="423221at2759"/>
<name>A0A8H3J957_9LECA</name>
<keyword evidence="9" id="KW-1185">Reference proteome</keyword>
<evidence type="ECO:0000256" key="4">
    <source>
        <dbReference type="ARBA" id="ARBA00022801"/>
    </source>
</evidence>
<evidence type="ECO:0000256" key="6">
    <source>
        <dbReference type="SAM" id="MobiDB-lite"/>
    </source>
</evidence>
<feature type="compositionally biased region" description="Low complexity" evidence="6">
    <location>
        <begin position="357"/>
        <end position="370"/>
    </location>
</feature>
<evidence type="ECO:0000256" key="2">
    <source>
        <dbReference type="ARBA" id="ARBA00022679"/>
    </source>
</evidence>
<dbReference type="EMBL" id="CAJPDR010000890">
    <property type="protein sequence ID" value="CAF9943093.1"/>
    <property type="molecule type" value="Genomic_DNA"/>
</dbReference>
<dbReference type="Proteomes" id="UP000664203">
    <property type="component" value="Unassembled WGS sequence"/>
</dbReference>
<feature type="region of interest" description="Disordered" evidence="6">
    <location>
        <begin position="228"/>
        <end position="421"/>
    </location>
</feature>
<feature type="compositionally biased region" description="Polar residues" evidence="6">
    <location>
        <begin position="232"/>
        <end position="241"/>
    </location>
</feature>
<keyword evidence="4" id="KW-0378">Hydrolase</keyword>
<dbReference type="GO" id="GO:0008168">
    <property type="term" value="F:methyltransferase activity"/>
    <property type="evidence" value="ECO:0007669"/>
    <property type="project" value="UniProtKB-KW"/>
</dbReference>
<feature type="compositionally biased region" description="Acidic residues" evidence="6">
    <location>
        <begin position="24"/>
        <end position="41"/>
    </location>
</feature>
<dbReference type="InterPro" id="IPR050628">
    <property type="entry name" value="SNF2_RAD54_helicase_TF"/>
</dbReference>
<dbReference type="Pfam" id="PF00145">
    <property type="entry name" value="DNA_methylase"/>
    <property type="match status" value="1"/>
</dbReference>
<dbReference type="Gene3D" id="3.40.50.150">
    <property type="entry name" value="Vaccinia Virus protein VP39"/>
    <property type="match status" value="1"/>
</dbReference>
<dbReference type="GO" id="GO:0005524">
    <property type="term" value="F:ATP binding"/>
    <property type="evidence" value="ECO:0007669"/>
    <property type="project" value="UniProtKB-KW"/>
</dbReference>
<feature type="compositionally biased region" description="Basic and acidic residues" evidence="6">
    <location>
        <begin position="2184"/>
        <end position="2197"/>
    </location>
</feature>
<feature type="compositionally biased region" description="Acidic residues" evidence="6">
    <location>
        <begin position="121"/>
        <end position="143"/>
    </location>
</feature>
<dbReference type="InterPro" id="IPR029063">
    <property type="entry name" value="SAM-dependent_MTases_sf"/>
</dbReference>
<dbReference type="GO" id="GO:0008094">
    <property type="term" value="F:ATP-dependent activity, acting on DNA"/>
    <property type="evidence" value="ECO:0007669"/>
    <property type="project" value="TreeGrafter"/>
</dbReference>
<dbReference type="SMART" id="SM00487">
    <property type="entry name" value="DEXDc"/>
    <property type="match status" value="1"/>
</dbReference>
<evidence type="ECO:0000259" key="7">
    <source>
        <dbReference type="PROSITE" id="PS51194"/>
    </source>
</evidence>
<dbReference type="PROSITE" id="PS51194">
    <property type="entry name" value="HELICASE_CTER"/>
    <property type="match status" value="1"/>
</dbReference>
<feature type="compositionally biased region" description="Polar residues" evidence="6">
    <location>
        <begin position="108"/>
        <end position="119"/>
    </location>
</feature>
<reference evidence="8" key="1">
    <citation type="submission" date="2021-03" db="EMBL/GenBank/DDBJ databases">
        <authorList>
            <person name="Tagirdzhanova G."/>
        </authorList>
    </citation>
    <scope>NUCLEOTIDE SEQUENCE</scope>
</reference>
<evidence type="ECO:0000313" key="9">
    <source>
        <dbReference type="Proteomes" id="UP000664203"/>
    </source>
</evidence>
<feature type="region of interest" description="Disordered" evidence="6">
    <location>
        <begin position="1"/>
        <end position="174"/>
    </location>
</feature>
<evidence type="ECO:0000313" key="8">
    <source>
        <dbReference type="EMBL" id="CAF9943093.1"/>
    </source>
</evidence>